<feature type="binding site" evidence="1">
    <location>
        <position position="639"/>
    </location>
    <ligand>
        <name>2-oxoglutarate</name>
        <dbReference type="ChEBI" id="CHEBI:16810"/>
    </ligand>
</feature>
<dbReference type="InterPro" id="IPR027450">
    <property type="entry name" value="AlkB-like"/>
</dbReference>
<proteinExistence type="predicted"/>
<dbReference type="PhylomeDB" id="S8BHN2"/>
<dbReference type="GO" id="GO:0008198">
    <property type="term" value="F:ferrous iron binding"/>
    <property type="evidence" value="ECO:0007669"/>
    <property type="project" value="TreeGrafter"/>
</dbReference>
<dbReference type="SUPFAM" id="SSF51197">
    <property type="entry name" value="Clavaminate synthase-like"/>
    <property type="match status" value="1"/>
</dbReference>
<accession>S8BHN2</accession>
<keyword evidence="5" id="KW-1185">Reference proteome</keyword>
<gene>
    <name evidence="4" type="ORF">PDE_09686</name>
</gene>
<evidence type="ECO:0000256" key="2">
    <source>
        <dbReference type="SAM" id="MobiDB-lite"/>
    </source>
</evidence>
<sequence>MKESPRRLDIMKDEQMNPEAAPRLSRKRARADSVLQPVSDNDLNKGSVPTEDRRGNPPIWANTRQQVVDAIDWYRSMQGGVAHSNKRCTGFLVDGDNGGRSVMTDEAIITRVGGGSTKDGEGNLSLKKDQSPDGVIITAVMTSMQEHQLVGVVIGSNNKLLNIKIPHRYCVLDWFIITDVWSERIGKFAGYRLRLEKLDWSTKGWWTGSDTQKSLQPGNVHEGSVPNPPVRTCGECGLPSKQIYAEPGWMCLQPTCSQFWKIGGKEPSPAAPFVYNPGFLNNRLSTHLDSHDPGALAQIFDRNLEPSLGSADREEWKGIVCPHCHKCIQRITWDAWDCSNDPARGPNETCNYRVERKIREIPLDSLVRGVKPYLPKQLECTIAPAIDRLTYAPYETRIYEIPGGGWITHFVANDQINGRPSGPNDLFDRLQKLDLGLRRYPLTNSQVPGTLTCHFAVNYGVPYKYVVSVNSKAFSEAPTEILTALGRLSWATEQAVKRSGGEYQPPNELLALGYFEQMKIGFHDDGEKDLGPTIATLSLGSRSRMFVRMKAKYYYGVGDGGSHTIDDPILPGCLKERERWALKPDFEAKKLTQPEYKQRLAALVGGKGKKEPPKLLRLELKHGDLVVMHGAGLQKYFEHSVQPDNGLRFALTARYIETSDKADLEKGSFRLDQHQVYDGH</sequence>
<feature type="compositionally biased region" description="Basic and acidic residues" evidence="2">
    <location>
        <begin position="1"/>
        <end position="15"/>
    </location>
</feature>
<dbReference type="Pfam" id="PF13532">
    <property type="entry name" value="2OG-FeII_Oxy_2"/>
    <property type="match status" value="1"/>
</dbReference>
<evidence type="ECO:0000313" key="5">
    <source>
        <dbReference type="Proteomes" id="UP000019376"/>
    </source>
</evidence>
<dbReference type="GO" id="GO:0006307">
    <property type="term" value="P:DNA alkylation repair"/>
    <property type="evidence" value="ECO:0007669"/>
    <property type="project" value="TreeGrafter"/>
</dbReference>
<feature type="binding site" evidence="1">
    <location>
        <position position="523"/>
    </location>
    <ligand>
        <name>2-oxoglutarate</name>
        <dbReference type="ChEBI" id="CHEBI:16810"/>
    </ligand>
</feature>
<dbReference type="Gene3D" id="2.60.120.590">
    <property type="entry name" value="Alpha-ketoglutarate-dependent dioxygenase AlkB-like"/>
    <property type="match status" value="1"/>
</dbReference>
<dbReference type="OrthoDB" id="2163491at2759"/>
<evidence type="ECO:0000313" key="4">
    <source>
        <dbReference type="EMBL" id="EPS34722.1"/>
    </source>
</evidence>
<name>S8BHN2_PENO1</name>
<dbReference type="eggNOG" id="ENOG502RXDU">
    <property type="taxonomic scope" value="Eukaryota"/>
</dbReference>
<feature type="region of interest" description="Disordered" evidence="2">
    <location>
        <begin position="1"/>
        <end position="58"/>
    </location>
</feature>
<dbReference type="InterPro" id="IPR005123">
    <property type="entry name" value="Oxoglu/Fe-dep_dioxygenase_dom"/>
</dbReference>
<dbReference type="InterPro" id="IPR037151">
    <property type="entry name" value="AlkB-like_sf"/>
</dbReference>
<protein>
    <recommendedName>
        <fullName evidence="3">Fe2OG dioxygenase domain-containing protein</fullName>
    </recommendedName>
</protein>
<dbReference type="InterPro" id="IPR032852">
    <property type="entry name" value="ALKBH2"/>
</dbReference>
<dbReference type="AlphaFoldDB" id="S8BHN2"/>
<dbReference type="EMBL" id="KB644415">
    <property type="protein sequence ID" value="EPS34722.1"/>
    <property type="molecule type" value="Genomic_DNA"/>
</dbReference>
<feature type="domain" description="Fe2OG dioxygenase" evidence="3">
    <location>
        <begin position="505"/>
        <end position="657"/>
    </location>
</feature>
<reference evidence="4 5" key="1">
    <citation type="journal article" date="2013" name="PLoS ONE">
        <title>Genomic and secretomic analyses reveal unique features of the lignocellulolytic enzyme system of Penicillium decumbens.</title>
        <authorList>
            <person name="Liu G."/>
            <person name="Zhang L."/>
            <person name="Wei X."/>
            <person name="Zou G."/>
            <person name="Qin Y."/>
            <person name="Ma L."/>
            <person name="Li J."/>
            <person name="Zheng H."/>
            <person name="Wang S."/>
            <person name="Wang C."/>
            <person name="Xun L."/>
            <person name="Zhao G.-P."/>
            <person name="Zhou Z."/>
            <person name="Qu Y."/>
        </authorList>
    </citation>
    <scope>NUCLEOTIDE SEQUENCE [LARGE SCALE GENOMIC DNA]</scope>
    <source>
        <strain evidence="5">114-2 / CGMCC 5302</strain>
    </source>
</reference>
<dbReference type="HOGENOM" id="CLU_012627_1_0_1"/>
<dbReference type="GO" id="GO:0035516">
    <property type="term" value="F:broad specificity oxidative DNA demethylase activity"/>
    <property type="evidence" value="ECO:0007669"/>
    <property type="project" value="TreeGrafter"/>
</dbReference>
<dbReference type="PANTHER" id="PTHR31573:SF4">
    <property type="entry name" value="FE2OG DIOXYGENASE DOMAIN-CONTAINING PROTEIN"/>
    <property type="match status" value="1"/>
</dbReference>
<dbReference type="GO" id="GO:0051747">
    <property type="term" value="F:cytosine C-5 DNA demethylase activity"/>
    <property type="evidence" value="ECO:0007669"/>
    <property type="project" value="TreeGrafter"/>
</dbReference>
<dbReference type="Proteomes" id="UP000019376">
    <property type="component" value="Unassembled WGS sequence"/>
</dbReference>
<organism evidence="4 5">
    <name type="scientific">Penicillium oxalicum (strain 114-2 / CGMCC 5302)</name>
    <name type="common">Penicillium decumbens</name>
    <dbReference type="NCBI Taxonomy" id="933388"/>
    <lineage>
        <taxon>Eukaryota</taxon>
        <taxon>Fungi</taxon>
        <taxon>Dikarya</taxon>
        <taxon>Ascomycota</taxon>
        <taxon>Pezizomycotina</taxon>
        <taxon>Eurotiomycetes</taxon>
        <taxon>Eurotiomycetidae</taxon>
        <taxon>Eurotiales</taxon>
        <taxon>Aspergillaceae</taxon>
        <taxon>Penicillium</taxon>
    </lineage>
</organism>
<evidence type="ECO:0000256" key="1">
    <source>
        <dbReference type="PIRSR" id="PIRSR632852-1"/>
    </source>
</evidence>
<dbReference type="STRING" id="933388.S8BHN2"/>
<dbReference type="PANTHER" id="PTHR31573">
    <property type="entry name" value="ALPHA-KETOGLUTARATE-DEPENDENT DIOXYGENASE ALKB HOMOLOG 2"/>
    <property type="match status" value="1"/>
</dbReference>
<dbReference type="PROSITE" id="PS51471">
    <property type="entry name" value="FE2OG_OXY"/>
    <property type="match status" value="1"/>
</dbReference>
<evidence type="ECO:0000259" key="3">
    <source>
        <dbReference type="PROSITE" id="PS51471"/>
    </source>
</evidence>